<evidence type="ECO:0000313" key="1">
    <source>
        <dbReference type="EMBL" id="QHS78285.1"/>
    </source>
</evidence>
<reference evidence="1" key="1">
    <citation type="journal article" date="2020" name="Nature">
        <title>Giant virus diversity and host interactions through global metagenomics.</title>
        <authorList>
            <person name="Schulz F."/>
            <person name="Roux S."/>
            <person name="Paez-Espino D."/>
            <person name="Jungbluth S."/>
            <person name="Walsh D.A."/>
            <person name="Denef V.J."/>
            <person name="McMahon K.D."/>
            <person name="Konstantinidis K.T."/>
            <person name="Eloe-Fadrosh E.A."/>
            <person name="Kyrpides N.C."/>
            <person name="Woyke T."/>
        </authorList>
    </citation>
    <scope>NUCLEOTIDE SEQUENCE</scope>
    <source>
        <strain evidence="1">GVMAG-S-1021933-23</strain>
    </source>
</reference>
<protein>
    <submittedName>
        <fullName evidence="1">Uncharacterized protein</fullName>
    </submittedName>
</protein>
<accession>A0A6C0AFY1</accession>
<dbReference type="EMBL" id="MN740595">
    <property type="protein sequence ID" value="QHS78285.1"/>
    <property type="molecule type" value="Genomic_DNA"/>
</dbReference>
<proteinExistence type="predicted"/>
<organism evidence="1">
    <name type="scientific">viral metagenome</name>
    <dbReference type="NCBI Taxonomy" id="1070528"/>
    <lineage>
        <taxon>unclassified sequences</taxon>
        <taxon>metagenomes</taxon>
        <taxon>organismal metagenomes</taxon>
    </lineage>
</organism>
<dbReference type="AlphaFoldDB" id="A0A6C0AFY1"/>
<name>A0A6C0AFY1_9ZZZZ</name>
<sequence>MNLFLIIYIIKKMESEKNNSEGNKVLNITYKILQNKDKEKIQIFFETLLPFHKFSDESILVFFKQVVLFCQELFIEKIILLLIFEKWKNVLKKDHLYDLIIYIFDNQIDNIYILNTLEITTFSFFKYIIENYDQFNNISYLFEKFESHSKDKITRGYVLNLLELSKTYENTEFVEFFKSIVNDKEDFCTKPGWVCIDEEEINLDPKFLLPDNWGNSEDLNLKESIDIISNDIKFRNKLKSSEEFDEDILEDIVKIAVTSFPECNTLEIAENTYISADRIFGPRNANINQECLTGIKGGCRMLSCGCVEENWFDEACDNCFKKIIDPSYAIRYPLEEGGWVGCYCGIVCMVKKLPREADKNTEQRLDLMVENIEMYGIYDRLKS</sequence>